<evidence type="ECO:0000313" key="3">
    <source>
        <dbReference type="Proteomes" id="UP001362999"/>
    </source>
</evidence>
<name>A0AAW0C0S7_9AGAR</name>
<reference evidence="2 3" key="1">
    <citation type="journal article" date="2024" name="J Genomics">
        <title>Draft genome sequencing and assembly of Favolaschia claudopus CIRM-BRFM 2984 isolated from oak limbs.</title>
        <authorList>
            <person name="Navarro D."/>
            <person name="Drula E."/>
            <person name="Chaduli D."/>
            <person name="Cazenave R."/>
            <person name="Ahrendt S."/>
            <person name="Wang J."/>
            <person name="Lipzen A."/>
            <person name="Daum C."/>
            <person name="Barry K."/>
            <person name="Grigoriev I.V."/>
            <person name="Favel A."/>
            <person name="Rosso M.N."/>
            <person name="Martin F."/>
        </authorList>
    </citation>
    <scope>NUCLEOTIDE SEQUENCE [LARGE SCALE GENOMIC DNA]</scope>
    <source>
        <strain evidence="2 3">CIRM-BRFM 2984</strain>
    </source>
</reference>
<evidence type="ECO:0000256" key="1">
    <source>
        <dbReference type="SAM" id="MobiDB-lite"/>
    </source>
</evidence>
<dbReference type="EMBL" id="JAWWNJ010000023">
    <property type="protein sequence ID" value="KAK7032940.1"/>
    <property type="molecule type" value="Genomic_DNA"/>
</dbReference>
<dbReference type="AlphaFoldDB" id="A0AAW0C0S7"/>
<evidence type="ECO:0000313" key="2">
    <source>
        <dbReference type="EMBL" id="KAK7032940.1"/>
    </source>
</evidence>
<gene>
    <name evidence="2" type="ORF">R3P38DRAFT_2773436</name>
</gene>
<protein>
    <submittedName>
        <fullName evidence="2">MYND-type domain-containing protein</fullName>
    </submittedName>
</protein>
<accession>A0AAW0C0S7</accession>
<dbReference type="Proteomes" id="UP001362999">
    <property type="component" value="Unassembled WGS sequence"/>
</dbReference>
<keyword evidence="3" id="KW-1185">Reference proteome</keyword>
<sequence length="322" mass="35589">MSQIAPPATSGPEFDISASELKKKIPVLKGNADGLITDESAQSVLEKCEPALLPNKMWGLMLDGKLLEYTCTIDPRSTHALNNGPGGNIGQLSWKTGDKLLSGIELEVQIFKSQFEYPRMTEYAISGRPIEWDTSVQIHNALDAKWDVRFFLLSMDLYLGPCFGWLNCLFASPWLLQWTVCAERRTTNGPTNTMFLSGKRPVFVSNNASLDLLKDSDLRYNCVPECLVRTDKSYVPISFHELGLLGKGVVINLTLTPLAWVKNLKGVREQHRPNCRTCQFVYSRFGSSSSAIDLSDSEEESGEPASKKTKTGGTGGNETVVE</sequence>
<comment type="caution">
    <text evidence="2">The sequence shown here is derived from an EMBL/GenBank/DDBJ whole genome shotgun (WGS) entry which is preliminary data.</text>
</comment>
<organism evidence="2 3">
    <name type="scientific">Favolaschia claudopus</name>
    <dbReference type="NCBI Taxonomy" id="2862362"/>
    <lineage>
        <taxon>Eukaryota</taxon>
        <taxon>Fungi</taxon>
        <taxon>Dikarya</taxon>
        <taxon>Basidiomycota</taxon>
        <taxon>Agaricomycotina</taxon>
        <taxon>Agaricomycetes</taxon>
        <taxon>Agaricomycetidae</taxon>
        <taxon>Agaricales</taxon>
        <taxon>Marasmiineae</taxon>
        <taxon>Mycenaceae</taxon>
        <taxon>Favolaschia</taxon>
    </lineage>
</organism>
<feature type="region of interest" description="Disordered" evidence="1">
    <location>
        <begin position="290"/>
        <end position="322"/>
    </location>
</feature>
<proteinExistence type="predicted"/>